<keyword evidence="3" id="KW-1185">Reference proteome</keyword>
<evidence type="ECO:0000256" key="1">
    <source>
        <dbReference type="SAM" id="SignalP"/>
    </source>
</evidence>
<accession>A0ABV9MXX7</accession>
<evidence type="ECO:0008006" key="4">
    <source>
        <dbReference type="Google" id="ProtNLM"/>
    </source>
</evidence>
<dbReference type="Proteomes" id="UP001595953">
    <property type="component" value="Unassembled WGS sequence"/>
</dbReference>
<evidence type="ECO:0000313" key="3">
    <source>
        <dbReference type="Proteomes" id="UP001595953"/>
    </source>
</evidence>
<sequence length="193" mass="21758">MKLISSFCLFCFIVIGHAQDDQLPYAEIPEAPEHYTAGTVAARTIDGLGFRYYWATEGLRDEDLNYRPNEEARATSETIDHIYGLSKVIVNSALQKPNIRGEEEPELTFDDKRKQTLINFKTAADILRQAENLTPFKIVFQSDNGASEFPFWNNLNGPIGDALWHCGQVVLLRRSSGNPFNSKVSVFTGKVRN</sequence>
<protein>
    <recommendedName>
        <fullName evidence="4">DinB family protein</fullName>
    </recommendedName>
</protein>
<feature type="chain" id="PRO_5045888686" description="DinB family protein" evidence="1">
    <location>
        <begin position="19"/>
        <end position="193"/>
    </location>
</feature>
<dbReference type="Gene3D" id="1.20.120.450">
    <property type="entry name" value="dinb family like domain"/>
    <property type="match status" value="1"/>
</dbReference>
<dbReference type="RefSeq" id="WP_387960001.1">
    <property type="nucleotide sequence ID" value="NZ_JBHSGP010000004.1"/>
</dbReference>
<name>A0ABV9MXX7_9FLAO</name>
<dbReference type="SUPFAM" id="SSF109854">
    <property type="entry name" value="DinB/YfiT-like putative metalloenzymes"/>
    <property type="match status" value="1"/>
</dbReference>
<feature type="signal peptide" evidence="1">
    <location>
        <begin position="1"/>
        <end position="18"/>
    </location>
</feature>
<dbReference type="EMBL" id="JBHSGP010000004">
    <property type="protein sequence ID" value="MFC4720847.1"/>
    <property type="molecule type" value="Genomic_DNA"/>
</dbReference>
<evidence type="ECO:0000313" key="2">
    <source>
        <dbReference type="EMBL" id="MFC4720847.1"/>
    </source>
</evidence>
<reference evidence="3" key="1">
    <citation type="journal article" date="2019" name="Int. J. Syst. Evol. Microbiol.">
        <title>The Global Catalogue of Microorganisms (GCM) 10K type strain sequencing project: providing services to taxonomists for standard genome sequencing and annotation.</title>
        <authorList>
            <consortium name="The Broad Institute Genomics Platform"/>
            <consortium name="The Broad Institute Genome Sequencing Center for Infectious Disease"/>
            <person name="Wu L."/>
            <person name="Ma J."/>
        </authorList>
    </citation>
    <scope>NUCLEOTIDE SEQUENCE [LARGE SCALE GENOMIC DNA]</scope>
    <source>
        <strain evidence="3">CCUG 63682</strain>
    </source>
</reference>
<organism evidence="2 3">
    <name type="scientific">Geojedonia litorea</name>
    <dbReference type="NCBI Taxonomy" id="1268269"/>
    <lineage>
        <taxon>Bacteria</taxon>
        <taxon>Pseudomonadati</taxon>
        <taxon>Bacteroidota</taxon>
        <taxon>Flavobacteriia</taxon>
        <taxon>Flavobacteriales</taxon>
        <taxon>Flavobacteriaceae</taxon>
        <taxon>Geojedonia</taxon>
    </lineage>
</organism>
<keyword evidence="1" id="KW-0732">Signal</keyword>
<proteinExistence type="predicted"/>
<comment type="caution">
    <text evidence="2">The sequence shown here is derived from an EMBL/GenBank/DDBJ whole genome shotgun (WGS) entry which is preliminary data.</text>
</comment>
<dbReference type="InterPro" id="IPR034660">
    <property type="entry name" value="DinB/YfiT-like"/>
</dbReference>
<gene>
    <name evidence="2" type="ORF">ACFO5O_00830</name>
</gene>